<evidence type="ECO:0000313" key="16">
    <source>
        <dbReference type="Proteomes" id="UP000019918"/>
    </source>
</evidence>
<evidence type="ECO:0000256" key="11">
    <source>
        <dbReference type="ARBA" id="ARBA00047944"/>
    </source>
</evidence>
<sequence>MRIPRIFHPEPLTVSSEIALSEDAANHVGRVLRMTAGQPLELFDGSNLTFAAEIVRADKKNVRAFITESRNDNRESPLHLHLGQVMSRGEKMEFTIQKAVELGVNTITPLFSERCGVKLDEERLAKKIQQWQKIVIAACEQCGRNSIPLVRTAMTLAAWCAEEESGLKLNLHPRASQSINTLPQPVERVRLLIGPEGGLTADEISMTSEFGFTDILLGPRVLRTETTALTAITALQVRFGDLG</sequence>
<dbReference type="InterPro" id="IPR015947">
    <property type="entry name" value="PUA-like_sf"/>
</dbReference>
<dbReference type="PATRIC" id="fig|69222.5.peg.3779"/>
<evidence type="ECO:0000259" key="14">
    <source>
        <dbReference type="Pfam" id="PF20260"/>
    </source>
</evidence>
<protein>
    <recommendedName>
        <fullName evidence="4 12">Ribosomal RNA small subunit methyltransferase E</fullName>
        <ecNumber evidence="3 12">2.1.1.193</ecNumber>
    </recommendedName>
</protein>
<evidence type="ECO:0000256" key="10">
    <source>
        <dbReference type="ARBA" id="ARBA00025699"/>
    </source>
</evidence>
<evidence type="ECO:0000256" key="1">
    <source>
        <dbReference type="ARBA" id="ARBA00004496"/>
    </source>
</evidence>
<dbReference type="CDD" id="cd18084">
    <property type="entry name" value="RsmE-like"/>
    <property type="match status" value="1"/>
</dbReference>
<dbReference type="NCBIfam" id="NF008690">
    <property type="entry name" value="PRK11713.1-1"/>
    <property type="match status" value="1"/>
</dbReference>
<accession>A0A014M7U0</accession>
<evidence type="ECO:0000256" key="12">
    <source>
        <dbReference type="PIRNR" id="PIRNR015601"/>
    </source>
</evidence>
<dbReference type="InterPro" id="IPR046886">
    <property type="entry name" value="RsmE_MTase_dom"/>
</dbReference>
<dbReference type="Pfam" id="PF04452">
    <property type="entry name" value="Methyltrans_RNA"/>
    <property type="match status" value="1"/>
</dbReference>
<keyword evidence="6 12" id="KW-0698">rRNA processing</keyword>
<comment type="similarity">
    <text evidence="2 12">Belongs to the RNA methyltransferase RsmE family.</text>
</comment>
<evidence type="ECO:0000256" key="9">
    <source>
        <dbReference type="ARBA" id="ARBA00022691"/>
    </source>
</evidence>
<keyword evidence="5 12" id="KW-0963">Cytoplasm</keyword>
<dbReference type="InterPro" id="IPR006700">
    <property type="entry name" value="RsmE"/>
</dbReference>
<comment type="caution">
    <text evidence="15">The sequence shown here is derived from an EMBL/GenBank/DDBJ whole genome shotgun (WGS) entry which is preliminary data.</text>
</comment>
<evidence type="ECO:0000313" key="15">
    <source>
        <dbReference type="EMBL" id="EXU74159.1"/>
    </source>
</evidence>
<dbReference type="STRING" id="69222.BG55_18525"/>
<dbReference type="EC" id="2.1.1.193" evidence="3 12"/>
<dbReference type="NCBIfam" id="NF008692">
    <property type="entry name" value="PRK11713.1-5"/>
    <property type="match status" value="1"/>
</dbReference>
<dbReference type="NCBIfam" id="TIGR00046">
    <property type="entry name" value="RsmE family RNA methyltransferase"/>
    <property type="match status" value="1"/>
</dbReference>
<dbReference type="Gene3D" id="2.40.240.20">
    <property type="entry name" value="Hypothetical PUA domain-like, domain 1"/>
    <property type="match status" value="1"/>
</dbReference>
<dbReference type="GO" id="GO:0070042">
    <property type="term" value="F:rRNA (uridine-N3-)-methyltransferase activity"/>
    <property type="evidence" value="ECO:0007669"/>
    <property type="project" value="TreeGrafter"/>
</dbReference>
<evidence type="ECO:0000256" key="7">
    <source>
        <dbReference type="ARBA" id="ARBA00022603"/>
    </source>
</evidence>
<gene>
    <name evidence="15" type="ORF">BG55_18525</name>
</gene>
<evidence type="ECO:0000256" key="8">
    <source>
        <dbReference type="ARBA" id="ARBA00022679"/>
    </source>
</evidence>
<dbReference type="Gene3D" id="3.40.1280.10">
    <property type="match status" value="1"/>
</dbReference>
<dbReference type="Proteomes" id="UP000019918">
    <property type="component" value="Unassembled WGS sequence"/>
</dbReference>
<dbReference type="GO" id="GO:0070475">
    <property type="term" value="P:rRNA base methylation"/>
    <property type="evidence" value="ECO:0007669"/>
    <property type="project" value="TreeGrafter"/>
</dbReference>
<dbReference type="SUPFAM" id="SSF75217">
    <property type="entry name" value="alpha/beta knot"/>
    <property type="match status" value="1"/>
</dbReference>
<keyword evidence="16" id="KW-1185">Reference proteome</keyword>
<dbReference type="RefSeq" id="WP_034940115.1">
    <property type="nucleotide sequence ID" value="NZ_JFHN01000065.1"/>
</dbReference>
<evidence type="ECO:0000256" key="5">
    <source>
        <dbReference type="ARBA" id="ARBA00022490"/>
    </source>
</evidence>
<dbReference type="InterPro" id="IPR029026">
    <property type="entry name" value="tRNA_m1G_MTases_N"/>
</dbReference>
<dbReference type="EMBL" id="JFHN01000065">
    <property type="protein sequence ID" value="EXU74159.1"/>
    <property type="molecule type" value="Genomic_DNA"/>
</dbReference>
<dbReference type="InterPro" id="IPR029028">
    <property type="entry name" value="Alpha/beta_knot_MTases"/>
</dbReference>
<dbReference type="AlphaFoldDB" id="A0A014M7U0"/>
<dbReference type="GO" id="GO:0005737">
    <property type="term" value="C:cytoplasm"/>
    <property type="evidence" value="ECO:0007669"/>
    <property type="project" value="UniProtKB-SubCell"/>
</dbReference>
<dbReference type="OrthoDB" id="9815641at2"/>
<proteinExistence type="inferred from homology"/>
<feature type="domain" description="Ribosomal RNA small subunit methyltransferase E PUA-like" evidence="14">
    <location>
        <begin position="20"/>
        <end position="64"/>
    </location>
</feature>
<dbReference type="Pfam" id="PF20260">
    <property type="entry name" value="PUA_4"/>
    <property type="match status" value="1"/>
</dbReference>
<dbReference type="PIRSF" id="PIRSF015601">
    <property type="entry name" value="MTase_slr0722"/>
    <property type="match status" value="1"/>
</dbReference>
<keyword evidence="7 12" id="KW-0489">Methyltransferase</keyword>
<organism evidence="15 16">
    <name type="scientific">Erwinia mallotivora</name>
    <dbReference type="NCBI Taxonomy" id="69222"/>
    <lineage>
        <taxon>Bacteria</taxon>
        <taxon>Pseudomonadati</taxon>
        <taxon>Pseudomonadota</taxon>
        <taxon>Gammaproteobacteria</taxon>
        <taxon>Enterobacterales</taxon>
        <taxon>Erwiniaceae</taxon>
        <taxon>Erwinia</taxon>
    </lineage>
</organism>
<dbReference type="SUPFAM" id="SSF88697">
    <property type="entry name" value="PUA domain-like"/>
    <property type="match status" value="1"/>
</dbReference>
<reference evidence="15 16" key="1">
    <citation type="submission" date="2014-02" db="EMBL/GenBank/DDBJ databases">
        <title>Draft genome of Erwinia mallotivora strain BT-MARDI, a papaya dieback pathogen.</title>
        <authorList>
            <person name="Redzuan R."/>
            <person name="Abu Bakar N."/>
            <person name="Badrun R."/>
            <person name="Mohd Raih M.F."/>
            <person name="Rozano L."/>
            <person name="Mat Amin N."/>
        </authorList>
    </citation>
    <scope>NUCLEOTIDE SEQUENCE [LARGE SCALE GENOMIC DNA]</scope>
    <source>
        <strain evidence="15 16">BT-MARDI</strain>
    </source>
</reference>
<evidence type="ECO:0000256" key="6">
    <source>
        <dbReference type="ARBA" id="ARBA00022552"/>
    </source>
</evidence>
<comment type="subcellular location">
    <subcellularLocation>
        <location evidence="1 12">Cytoplasm</location>
    </subcellularLocation>
</comment>
<evidence type="ECO:0000256" key="3">
    <source>
        <dbReference type="ARBA" id="ARBA00012328"/>
    </source>
</evidence>
<name>A0A014M7U0_9GAMM</name>
<keyword evidence="9 12" id="KW-0949">S-adenosyl-L-methionine</keyword>
<comment type="function">
    <text evidence="10 12">Specifically methylates the N3 position of the uracil ring of uridine 1498 (m3U1498) in 16S rRNA. Acts on the fully assembled 30S ribosomal subunit.</text>
</comment>
<keyword evidence="8 12" id="KW-0808">Transferase</keyword>
<dbReference type="InterPro" id="IPR046887">
    <property type="entry name" value="RsmE_PUA-like"/>
</dbReference>
<evidence type="ECO:0000256" key="4">
    <source>
        <dbReference type="ARBA" id="ARBA00013673"/>
    </source>
</evidence>
<dbReference type="PANTHER" id="PTHR30027">
    <property type="entry name" value="RIBOSOMAL RNA SMALL SUBUNIT METHYLTRANSFERASE E"/>
    <property type="match status" value="1"/>
</dbReference>
<dbReference type="PANTHER" id="PTHR30027:SF3">
    <property type="entry name" value="16S RRNA (URACIL(1498)-N(3))-METHYLTRANSFERASE"/>
    <property type="match status" value="1"/>
</dbReference>
<evidence type="ECO:0000256" key="2">
    <source>
        <dbReference type="ARBA" id="ARBA00005528"/>
    </source>
</evidence>
<evidence type="ECO:0000259" key="13">
    <source>
        <dbReference type="Pfam" id="PF04452"/>
    </source>
</evidence>
<feature type="domain" description="Ribosomal RNA small subunit methyltransferase E methyltransferase" evidence="13">
    <location>
        <begin position="75"/>
        <end position="236"/>
    </location>
</feature>
<comment type="catalytic activity">
    <reaction evidence="11 12">
        <text>uridine(1498) in 16S rRNA + S-adenosyl-L-methionine = N(3)-methyluridine(1498) in 16S rRNA + S-adenosyl-L-homocysteine + H(+)</text>
        <dbReference type="Rhea" id="RHEA:42920"/>
        <dbReference type="Rhea" id="RHEA-COMP:10283"/>
        <dbReference type="Rhea" id="RHEA-COMP:10284"/>
        <dbReference type="ChEBI" id="CHEBI:15378"/>
        <dbReference type="ChEBI" id="CHEBI:57856"/>
        <dbReference type="ChEBI" id="CHEBI:59789"/>
        <dbReference type="ChEBI" id="CHEBI:65315"/>
        <dbReference type="ChEBI" id="CHEBI:74502"/>
        <dbReference type="EC" id="2.1.1.193"/>
    </reaction>
</comment>
<dbReference type="FunFam" id="3.40.1280.10:FF:000007">
    <property type="entry name" value="Ribosomal RNA small subunit methyltransferase E"/>
    <property type="match status" value="1"/>
</dbReference>